<feature type="domain" description="CNH" evidence="5">
    <location>
        <begin position="1"/>
        <end position="256"/>
    </location>
</feature>
<feature type="compositionally biased region" description="Basic and acidic residues" evidence="4">
    <location>
        <begin position="1"/>
        <end position="18"/>
    </location>
</feature>
<dbReference type="OrthoDB" id="5919042at2759"/>
<keyword evidence="1" id="KW-0597">Phosphoprotein</keyword>
<reference evidence="6" key="1">
    <citation type="submission" date="2020-11" db="EMBL/GenBank/DDBJ databases">
        <authorList>
            <person name="Tran Van P."/>
        </authorList>
    </citation>
    <scope>NUCLEOTIDE SEQUENCE</scope>
</reference>
<evidence type="ECO:0000256" key="1">
    <source>
        <dbReference type="ARBA" id="ARBA00022553"/>
    </source>
</evidence>
<comment type="catalytic activity">
    <reaction evidence="3">
        <text>L-seryl-[protein] + ATP = O-phospho-L-seryl-[protein] + ADP + H(+)</text>
        <dbReference type="Rhea" id="RHEA:17989"/>
        <dbReference type="Rhea" id="RHEA-COMP:9863"/>
        <dbReference type="Rhea" id="RHEA-COMP:11604"/>
        <dbReference type="ChEBI" id="CHEBI:15378"/>
        <dbReference type="ChEBI" id="CHEBI:29999"/>
        <dbReference type="ChEBI" id="CHEBI:30616"/>
        <dbReference type="ChEBI" id="CHEBI:83421"/>
        <dbReference type="ChEBI" id="CHEBI:456216"/>
        <dbReference type="EC" id="2.7.11.1"/>
    </reaction>
</comment>
<feature type="region of interest" description="Disordered" evidence="4">
    <location>
        <begin position="1"/>
        <end position="24"/>
    </location>
</feature>
<evidence type="ECO:0000256" key="2">
    <source>
        <dbReference type="ARBA" id="ARBA00047899"/>
    </source>
</evidence>
<accession>A0A7R8ZGQ2</accession>
<dbReference type="GO" id="GO:0005856">
    <property type="term" value="C:cytoskeleton"/>
    <property type="evidence" value="ECO:0007669"/>
    <property type="project" value="TreeGrafter"/>
</dbReference>
<evidence type="ECO:0000256" key="4">
    <source>
        <dbReference type="SAM" id="MobiDB-lite"/>
    </source>
</evidence>
<dbReference type="InterPro" id="IPR050839">
    <property type="entry name" value="Rho-assoc_Ser/Thr_Kinase"/>
</dbReference>
<comment type="catalytic activity">
    <reaction evidence="2">
        <text>L-threonyl-[protein] + ATP = O-phospho-L-threonyl-[protein] + ADP + H(+)</text>
        <dbReference type="Rhea" id="RHEA:46608"/>
        <dbReference type="Rhea" id="RHEA-COMP:11060"/>
        <dbReference type="Rhea" id="RHEA-COMP:11605"/>
        <dbReference type="ChEBI" id="CHEBI:15378"/>
        <dbReference type="ChEBI" id="CHEBI:30013"/>
        <dbReference type="ChEBI" id="CHEBI:30616"/>
        <dbReference type="ChEBI" id="CHEBI:61977"/>
        <dbReference type="ChEBI" id="CHEBI:456216"/>
        <dbReference type="EC" id="2.7.11.1"/>
    </reaction>
</comment>
<evidence type="ECO:0000256" key="3">
    <source>
        <dbReference type="ARBA" id="ARBA00048679"/>
    </source>
</evidence>
<organism evidence="6">
    <name type="scientific">Cyprideis torosa</name>
    <dbReference type="NCBI Taxonomy" id="163714"/>
    <lineage>
        <taxon>Eukaryota</taxon>
        <taxon>Metazoa</taxon>
        <taxon>Ecdysozoa</taxon>
        <taxon>Arthropoda</taxon>
        <taxon>Crustacea</taxon>
        <taxon>Oligostraca</taxon>
        <taxon>Ostracoda</taxon>
        <taxon>Podocopa</taxon>
        <taxon>Podocopida</taxon>
        <taxon>Cytherocopina</taxon>
        <taxon>Cytheroidea</taxon>
        <taxon>Cytherideidae</taxon>
        <taxon>Cyprideis</taxon>
    </lineage>
</organism>
<evidence type="ECO:0000259" key="5">
    <source>
        <dbReference type="PROSITE" id="PS50219"/>
    </source>
</evidence>
<sequence>MGGDRGVSRVEAAREEARPSAGGQEHSLCLLPNLDQLVTGATVLSRSQLSQTSLIPIEEGLVHIHLFDLKVVNEGRDVYLVAAQDKLLYVFKWDWTSMSFSRMHRVKLLEGACALTMRTHSVLVAAEKFYEVDLMTADVEPFLDEADQSLIHVTRASFNRCVPFKVYAVGQREFLVCFHEVAIFVDEYGARSRKEDLRYKCLPVSIEYQAPYLYLFQFNAIEVFKLRRDTCTSAPPESRCMYLPQPMLLGPAVPLPDETPPIIVASPSVDGDKTEIYQLRGRSFFRLDSLESLATVTSGGTADSEVDHQRPSAKRSNAQASNDPRRMSPTSSSSVGDFSFSSSINEIIDSRGKFGFISVTVEIIGPRKVSKAPAAERPPPPSQRCNPEERSDWSLKADFTITVLSAEGGKCNPEERSDWSLKADYTITVLSAEGGWRNEEGKGDGEEVSREYPRISGLYIPTADIRRFLTRDTATVKVKIRVHHQRVTSCYGKLFGLLNIALRVCHSDRKPL</sequence>
<feature type="region of interest" description="Disordered" evidence="4">
    <location>
        <begin position="369"/>
        <end position="390"/>
    </location>
</feature>
<dbReference type="GO" id="GO:0031032">
    <property type="term" value="P:actomyosin structure organization"/>
    <property type="evidence" value="ECO:0007669"/>
    <property type="project" value="TreeGrafter"/>
</dbReference>
<name>A0A7R8ZGQ2_9CRUS</name>
<dbReference type="InterPro" id="IPR001180">
    <property type="entry name" value="CNH_dom"/>
</dbReference>
<gene>
    <name evidence="6" type="ORF">CTOB1V02_LOCUS988</name>
</gene>
<dbReference type="Pfam" id="PF00780">
    <property type="entry name" value="CNH"/>
    <property type="match status" value="1"/>
</dbReference>
<dbReference type="GO" id="GO:0005737">
    <property type="term" value="C:cytoplasm"/>
    <property type="evidence" value="ECO:0007669"/>
    <property type="project" value="TreeGrafter"/>
</dbReference>
<protein>
    <recommendedName>
        <fullName evidence="5">CNH domain-containing protein</fullName>
    </recommendedName>
</protein>
<dbReference type="EMBL" id="OB660134">
    <property type="protein sequence ID" value="CAD7222993.1"/>
    <property type="molecule type" value="Genomic_DNA"/>
</dbReference>
<dbReference type="PANTHER" id="PTHR22988">
    <property type="entry name" value="MYOTONIC DYSTROPHY S/T KINASE-RELATED"/>
    <property type="match status" value="1"/>
</dbReference>
<dbReference type="PROSITE" id="PS50219">
    <property type="entry name" value="CNH"/>
    <property type="match status" value="1"/>
</dbReference>
<feature type="region of interest" description="Disordered" evidence="4">
    <location>
        <begin position="296"/>
        <end position="337"/>
    </location>
</feature>
<proteinExistence type="predicted"/>
<feature type="compositionally biased region" description="Low complexity" evidence="4">
    <location>
        <begin position="328"/>
        <end position="337"/>
    </location>
</feature>
<dbReference type="GO" id="GO:0004674">
    <property type="term" value="F:protein serine/threonine kinase activity"/>
    <property type="evidence" value="ECO:0007669"/>
    <property type="project" value="UniProtKB-EC"/>
</dbReference>
<dbReference type="AlphaFoldDB" id="A0A7R8ZGQ2"/>
<dbReference type="PANTHER" id="PTHR22988:SF71">
    <property type="entry name" value="CITRON RHO-INTERACTING KINASE"/>
    <property type="match status" value="1"/>
</dbReference>
<evidence type="ECO:0000313" key="6">
    <source>
        <dbReference type="EMBL" id="CAD7222993.1"/>
    </source>
</evidence>